<sequence>MRFIIAYLSIFVLGIFSALLVETILYDNVTPQLVFSAILFAAPVILVASTLGEIFYGFSKKASYFTFAIWGFAYGVVATVIILSIIQVSGMLISVGVSILVGIIMALLAVIFFFLRGGKPTSGKAATK</sequence>
<dbReference type="EMBL" id="CP002816">
    <property type="protein sequence ID" value="AEH91641.1"/>
    <property type="molecule type" value="Genomic_DNA"/>
</dbReference>
<feature type="transmembrane region" description="Helical" evidence="1">
    <location>
        <begin position="32"/>
        <end position="52"/>
    </location>
</feature>
<reference evidence="2 3" key="1">
    <citation type="journal article" date="2011" name="J. Bacteriol.">
        <title>Genome sequence of the nonpathogenic Listeria monocytogenes serovar 4a strain M7.</title>
        <authorList>
            <person name="Chen J."/>
            <person name="Xia Y."/>
            <person name="Cheng C."/>
            <person name="Fang C."/>
            <person name="Shan Y."/>
            <person name="Jin G."/>
            <person name="Fang W."/>
        </authorList>
    </citation>
    <scope>NUCLEOTIDE SEQUENCE [LARGE SCALE GENOMIC DNA]</scope>
    <source>
        <strain evidence="2 3">M7</strain>
    </source>
</reference>
<gene>
    <name evidence="2" type="ordered locus">LMM7_0635</name>
</gene>
<evidence type="ECO:0000313" key="3">
    <source>
        <dbReference type="Proteomes" id="UP000000486"/>
    </source>
</evidence>
<organism evidence="2 3">
    <name type="scientific">Listeria monocytogenes serotype 4a (strain M7)</name>
    <dbReference type="NCBI Taxonomy" id="1030009"/>
    <lineage>
        <taxon>Bacteria</taxon>
        <taxon>Bacillati</taxon>
        <taxon>Bacillota</taxon>
        <taxon>Bacilli</taxon>
        <taxon>Bacillales</taxon>
        <taxon>Listeriaceae</taxon>
        <taxon>Listeria</taxon>
    </lineage>
</organism>
<dbReference type="Proteomes" id="UP000000486">
    <property type="component" value="Chromosome"/>
</dbReference>
<proteinExistence type="predicted"/>
<name>A0A0E0UTE3_LISMM</name>
<dbReference type="HOGENOM" id="CLU_1956903_0_0_9"/>
<dbReference type="KEGG" id="lmq:LMM7_0635"/>
<dbReference type="AlphaFoldDB" id="A0A0E0UTE3"/>
<dbReference type="RefSeq" id="WP_012581826.1">
    <property type="nucleotide sequence ID" value="NC_017537.1"/>
</dbReference>
<evidence type="ECO:0000313" key="2">
    <source>
        <dbReference type="EMBL" id="AEH91641.1"/>
    </source>
</evidence>
<dbReference type="PATRIC" id="fig|1030009.3.peg.626"/>
<evidence type="ECO:0000256" key="1">
    <source>
        <dbReference type="SAM" id="Phobius"/>
    </source>
</evidence>
<keyword evidence="1" id="KW-1133">Transmembrane helix</keyword>
<feature type="transmembrane region" description="Helical" evidence="1">
    <location>
        <begin position="92"/>
        <end position="115"/>
    </location>
</feature>
<keyword evidence="1" id="KW-0812">Transmembrane</keyword>
<feature type="transmembrane region" description="Helical" evidence="1">
    <location>
        <begin position="64"/>
        <end position="86"/>
    </location>
</feature>
<accession>A0A0E0UTE3</accession>
<keyword evidence="1" id="KW-0472">Membrane</keyword>
<feature type="transmembrane region" description="Helical" evidence="1">
    <location>
        <begin position="7"/>
        <end position="26"/>
    </location>
</feature>
<protein>
    <submittedName>
        <fullName evidence="2">Uncharacterized protein</fullName>
    </submittedName>
</protein>